<evidence type="ECO:0000313" key="3">
    <source>
        <dbReference type="Proteomes" id="UP001283361"/>
    </source>
</evidence>
<accession>A0AAE0Y2I2</accession>
<dbReference type="EMBL" id="JAWDGP010007062">
    <property type="protein sequence ID" value="KAK3730725.1"/>
    <property type="molecule type" value="Genomic_DNA"/>
</dbReference>
<protein>
    <submittedName>
        <fullName evidence="2">Uncharacterized protein</fullName>
    </submittedName>
</protein>
<comment type="caution">
    <text evidence="2">The sequence shown here is derived from an EMBL/GenBank/DDBJ whole genome shotgun (WGS) entry which is preliminary data.</text>
</comment>
<gene>
    <name evidence="2" type="ORF">RRG08_041503</name>
</gene>
<dbReference type="Proteomes" id="UP001283361">
    <property type="component" value="Unassembled WGS sequence"/>
</dbReference>
<sequence>MLGCDQDTRQPSLDRDTRMLEVKQETAPEIDTWTAGKQVVDCPCRVSHYFQNCRFRFPCEGKEDRSYLNSYEAITAQAWIIREANAAHWIMFYIVMPLGEARDAPTCISGSYMDATLGPPSQEGKGEEEKWGELGAGKKVRWSWKEGEGDDKEASSS</sequence>
<evidence type="ECO:0000256" key="1">
    <source>
        <dbReference type="SAM" id="MobiDB-lite"/>
    </source>
</evidence>
<keyword evidence="3" id="KW-1185">Reference proteome</keyword>
<reference evidence="2" key="1">
    <citation type="journal article" date="2023" name="G3 (Bethesda)">
        <title>A reference genome for the long-term kleptoplast-retaining sea slug Elysia crispata morphotype clarki.</title>
        <authorList>
            <person name="Eastman K.E."/>
            <person name="Pendleton A.L."/>
            <person name="Shaikh M.A."/>
            <person name="Suttiyut T."/>
            <person name="Ogas R."/>
            <person name="Tomko P."/>
            <person name="Gavelis G."/>
            <person name="Widhalm J.R."/>
            <person name="Wisecaver J.H."/>
        </authorList>
    </citation>
    <scope>NUCLEOTIDE SEQUENCE</scope>
    <source>
        <strain evidence="2">ECLA1</strain>
    </source>
</reference>
<feature type="compositionally biased region" description="Basic and acidic residues" evidence="1">
    <location>
        <begin position="143"/>
        <end position="157"/>
    </location>
</feature>
<dbReference type="AlphaFoldDB" id="A0AAE0Y2I2"/>
<name>A0AAE0Y2I2_9GAST</name>
<feature type="region of interest" description="Disordered" evidence="1">
    <location>
        <begin position="115"/>
        <end position="157"/>
    </location>
</feature>
<organism evidence="2 3">
    <name type="scientific">Elysia crispata</name>
    <name type="common">lettuce slug</name>
    <dbReference type="NCBI Taxonomy" id="231223"/>
    <lineage>
        <taxon>Eukaryota</taxon>
        <taxon>Metazoa</taxon>
        <taxon>Spiralia</taxon>
        <taxon>Lophotrochozoa</taxon>
        <taxon>Mollusca</taxon>
        <taxon>Gastropoda</taxon>
        <taxon>Heterobranchia</taxon>
        <taxon>Euthyneura</taxon>
        <taxon>Panpulmonata</taxon>
        <taxon>Sacoglossa</taxon>
        <taxon>Placobranchoidea</taxon>
        <taxon>Plakobranchidae</taxon>
        <taxon>Elysia</taxon>
    </lineage>
</organism>
<evidence type="ECO:0000313" key="2">
    <source>
        <dbReference type="EMBL" id="KAK3730725.1"/>
    </source>
</evidence>
<proteinExistence type="predicted"/>